<name>A0A0W8G1W4_9ZZZZ</name>
<accession>A0A0W8G1W4</accession>
<protein>
    <recommendedName>
        <fullName evidence="2">Lipoprotein</fullName>
    </recommendedName>
</protein>
<dbReference type="AlphaFoldDB" id="A0A0W8G1W4"/>
<organism evidence="1">
    <name type="scientific">hydrocarbon metagenome</name>
    <dbReference type="NCBI Taxonomy" id="938273"/>
    <lineage>
        <taxon>unclassified sequences</taxon>
        <taxon>metagenomes</taxon>
        <taxon>ecological metagenomes</taxon>
    </lineage>
</organism>
<comment type="caution">
    <text evidence="1">The sequence shown here is derived from an EMBL/GenBank/DDBJ whole genome shotgun (WGS) entry which is preliminary data.</text>
</comment>
<reference evidence="1" key="1">
    <citation type="journal article" date="2015" name="Proc. Natl. Acad. Sci. U.S.A.">
        <title>Networks of energetic and metabolic interactions define dynamics in microbial communities.</title>
        <authorList>
            <person name="Embree M."/>
            <person name="Liu J.K."/>
            <person name="Al-Bassam M.M."/>
            <person name="Zengler K."/>
        </authorList>
    </citation>
    <scope>NUCLEOTIDE SEQUENCE</scope>
</reference>
<gene>
    <name evidence="1" type="ORF">ASZ90_002982</name>
</gene>
<evidence type="ECO:0008006" key="2">
    <source>
        <dbReference type="Google" id="ProtNLM"/>
    </source>
</evidence>
<evidence type="ECO:0000313" key="1">
    <source>
        <dbReference type="EMBL" id="KUG27172.1"/>
    </source>
</evidence>
<sequence length="78" mass="8659">MRRFFPLAASATVLFAIGCAAGPAPDYDTRVATERDFLDCQNQSYVSTGTITDPGLARERQQQIIDECMRHKGYSVND</sequence>
<dbReference type="PROSITE" id="PS51257">
    <property type="entry name" value="PROKAR_LIPOPROTEIN"/>
    <property type="match status" value="1"/>
</dbReference>
<proteinExistence type="predicted"/>
<dbReference type="EMBL" id="LNQE01000356">
    <property type="protein sequence ID" value="KUG27172.1"/>
    <property type="molecule type" value="Genomic_DNA"/>
</dbReference>